<keyword evidence="6" id="KW-0479">Metal-binding</keyword>
<organism evidence="22 23">
    <name type="scientific">Coniochaeta ligniaria NRRL 30616</name>
    <dbReference type="NCBI Taxonomy" id="1408157"/>
    <lineage>
        <taxon>Eukaryota</taxon>
        <taxon>Fungi</taxon>
        <taxon>Dikarya</taxon>
        <taxon>Ascomycota</taxon>
        <taxon>Pezizomycotina</taxon>
        <taxon>Sordariomycetes</taxon>
        <taxon>Sordariomycetidae</taxon>
        <taxon>Coniochaetales</taxon>
        <taxon>Coniochaetaceae</taxon>
        <taxon>Coniochaeta</taxon>
    </lineage>
</organism>
<keyword evidence="10" id="KW-0238">DNA-binding</keyword>
<dbReference type="AlphaFoldDB" id="A0A1J7JPP8"/>
<evidence type="ECO:0000256" key="15">
    <source>
        <dbReference type="ARBA" id="ARBA00044713"/>
    </source>
</evidence>
<dbReference type="Proteomes" id="UP000182658">
    <property type="component" value="Unassembled WGS sequence"/>
</dbReference>
<feature type="domain" description="Aprataxin C2HE/C2H2/C2HC zinc finger" evidence="21">
    <location>
        <begin position="238"/>
        <end position="294"/>
    </location>
</feature>
<evidence type="ECO:0000256" key="13">
    <source>
        <dbReference type="ARBA" id="ARBA00024601"/>
    </source>
</evidence>
<dbReference type="InterPro" id="IPR032566">
    <property type="entry name" value="Znf-C2HE"/>
</dbReference>
<evidence type="ECO:0000256" key="2">
    <source>
        <dbReference type="ARBA" id="ARBA00004496"/>
    </source>
</evidence>
<protein>
    <recommendedName>
        <fullName evidence="17">Aprataxin-like protein</fullName>
        <ecNumber evidence="4">3.6.1.71</ecNumber>
        <ecNumber evidence="3">3.6.1.72</ecNumber>
    </recommendedName>
    <alternativeName>
        <fullName evidence="18">Hit family protein 3</fullName>
    </alternativeName>
</protein>
<evidence type="ECO:0000259" key="21">
    <source>
        <dbReference type="Pfam" id="PF16278"/>
    </source>
</evidence>
<dbReference type="InParanoid" id="A0A1J7JPP8"/>
<evidence type="ECO:0000256" key="7">
    <source>
        <dbReference type="ARBA" id="ARBA00022763"/>
    </source>
</evidence>
<keyword evidence="7" id="KW-0227">DNA damage</keyword>
<evidence type="ECO:0000256" key="5">
    <source>
        <dbReference type="ARBA" id="ARBA00022490"/>
    </source>
</evidence>
<feature type="compositionally biased region" description="Acidic residues" evidence="19">
    <location>
        <begin position="1"/>
        <end position="10"/>
    </location>
</feature>
<dbReference type="GO" id="GO:0046872">
    <property type="term" value="F:metal ion binding"/>
    <property type="evidence" value="ECO:0007669"/>
    <property type="project" value="UniProtKB-KW"/>
</dbReference>
<comment type="catalytic activity">
    <reaction evidence="13">
        <text>a 3'-end 2'-deoxyribonucleotide-3'-diphospho-5'-guanosine-DNA + H2O = a 3'-end 2'-deoxyribonucleotide 3'-phosphate-DNA + GMP + 2 H(+)</text>
        <dbReference type="Rhea" id="RHEA:52140"/>
        <dbReference type="Rhea" id="RHEA-COMP:13186"/>
        <dbReference type="Rhea" id="RHEA-COMP:13187"/>
        <dbReference type="ChEBI" id="CHEBI:15377"/>
        <dbReference type="ChEBI" id="CHEBI:15378"/>
        <dbReference type="ChEBI" id="CHEBI:58115"/>
        <dbReference type="ChEBI" id="CHEBI:136419"/>
        <dbReference type="ChEBI" id="CHEBI:136420"/>
        <dbReference type="EC" id="3.6.1.72"/>
    </reaction>
</comment>
<sequence>MSSTESEPEEAITKEEITQQVSAPPPPPGKMGSSSQTATATKPRNAFTELMKPKPHPPPPDSKHSHPSTASKLTRAFKDRDGLGAYLADPKAFPSSRVIYHNEGFVAIHDLYPKASVHTLLLPRSTKHNRLHPFDAFEDIEFLATVRVETDRLKNLVAKELKRRFGSGSRKEIEREQALATAGEDSDETQLPPGRDWLAEVKVGIHLHPSMSHLHVHVFSRDMHSPCLKHRKHYNSFNTPFLVDLADFPIPKDDPRRHPRLGYLDRDLVCWRCGKNFTNKFKALKEHLEKEFEEWKTE</sequence>
<dbReference type="GO" id="GO:0005634">
    <property type="term" value="C:nucleus"/>
    <property type="evidence" value="ECO:0007669"/>
    <property type="project" value="UniProtKB-SubCell"/>
</dbReference>
<dbReference type="PANTHER" id="PTHR12486:SF4">
    <property type="entry name" value="APRATAXIN"/>
    <property type="match status" value="1"/>
</dbReference>
<dbReference type="GO" id="GO:0120108">
    <property type="term" value="F:DNA-3'-diphospho-5'-guanosine diphosphatase activity"/>
    <property type="evidence" value="ECO:0007669"/>
    <property type="project" value="UniProtKB-EC"/>
</dbReference>
<dbReference type="EMBL" id="KV875097">
    <property type="protein sequence ID" value="OIW29722.1"/>
    <property type="molecule type" value="Genomic_DNA"/>
</dbReference>
<evidence type="ECO:0000313" key="23">
    <source>
        <dbReference type="Proteomes" id="UP000182658"/>
    </source>
</evidence>
<dbReference type="OrthoDB" id="3512845at2759"/>
<reference evidence="22 23" key="1">
    <citation type="submission" date="2016-10" db="EMBL/GenBank/DDBJ databases">
        <title>Draft genome sequence of Coniochaeta ligniaria NRRL30616, a lignocellulolytic fungus for bioabatement of inhibitors in plant biomass hydrolysates.</title>
        <authorList>
            <consortium name="DOE Joint Genome Institute"/>
            <person name="Jimenez D.J."/>
            <person name="Hector R.E."/>
            <person name="Riley R."/>
            <person name="Sun H."/>
            <person name="Grigoriev I.V."/>
            <person name="Van Elsas J.D."/>
            <person name="Nichols N.N."/>
        </authorList>
    </citation>
    <scope>NUCLEOTIDE SEQUENCE [LARGE SCALE GENOMIC DNA]</scope>
    <source>
        <strain evidence="22 23">NRRL 30616</strain>
    </source>
</reference>
<dbReference type="Gene3D" id="3.30.428.10">
    <property type="entry name" value="HIT-like"/>
    <property type="match status" value="1"/>
</dbReference>
<evidence type="ECO:0000313" key="22">
    <source>
        <dbReference type="EMBL" id="OIW29722.1"/>
    </source>
</evidence>
<gene>
    <name evidence="22" type="ORF">CONLIGDRAFT_643792</name>
</gene>
<feature type="compositionally biased region" description="Polar residues" evidence="19">
    <location>
        <begin position="32"/>
        <end position="42"/>
    </location>
</feature>
<feature type="domain" description="HIT" evidence="20">
    <location>
        <begin position="96"/>
        <end position="223"/>
    </location>
</feature>
<keyword evidence="9" id="KW-0862">Zinc</keyword>
<keyword evidence="23" id="KW-1185">Reference proteome</keyword>
<comment type="catalytic activity">
    <reaction evidence="14">
        <text>a 5'-end adenosine-5'-diphospho-5'-2'-deoxyribonucleoside-DNA + H2O = a 5'-end 5'-phospho-2'-deoxyribonucleoside-DNA + AMP + 2 H(+)</text>
        <dbReference type="Rhea" id="RHEA:52128"/>
        <dbReference type="Rhea" id="RHEA-COMP:13180"/>
        <dbReference type="Rhea" id="RHEA-COMP:13181"/>
        <dbReference type="ChEBI" id="CHEBI:15377"/>
        <dbReference type="ChEBI" id="CHEBI:15378"/>
        <dbReference type="ChEBI" id="CHEBI:136412"/>
        <dbReference type="ChEBI" id="CHEBI:136413"/>
        <dbReference type="ChEBI" id="CHEBI:456215"/>
        <dbReference type="EC" id="3.6.1.71"/>
    </reaction>
</comment>
<dbReference type="GO" id="GO:0005737">
    <property type="term" value="C:cytoplasm"/>
    <property type="evidence" value="ECO:0007669"/>
    <property type="project" value="UniProtKB-SubCell"/>
</dbReference>
<comment type="function">
    <text evidence="16">DNA-binding protein involved in single-strand DNA break repair, double-strand DNA break repair and base excision repair. Resolves abortive DNA ligation intermediates formed either at base excision sites, or when DNA ligases attempt to repair non-ligatable breaks induced by reactive oxygen species. Catalyzes the release of adenylate groups covalently linked to 5'-phosphate termini, resulting in the production of 5'-phosphate termini that can be efficiently rejoined. Likewise, catalyzes the release of 3'-linked guanosine (DNAppG) and inosine (DNAppI) from DNA, but has higher specific activity with 5'-linked adenosine (AppDNA).</text>
</comment>
<evidence type="ECO:0000256" key="3">
    <source>
        <dbReference type="ARBA" id="ARBA00012495"/>
    </source>
</evidence>
<evidence type="ECO:0000256" key="14">
    <source>
        <dbReference type="ARBA" id="ARBA00044639"/>
    </source>
</evidence>
<dbReference type="GO" id="GO:0030983">
    <property type="term" value="F:mismatched DNA binding"/>
    <property type="evidence" value="ECO:0007669"/>
    <property type="project" value="TreeGrafter"/>
</dbReference>
<keyword evidence="11" id="KW-0234">DNA repair</keyword>
<keyword evidence="8" id="KW-0378">Hydrolase</keyword>
<evidence type="ECO:0000256" key="17">
    <source>
        <dbReference type="ARBA" id="ARBA00068941"/>
    </source>
</evidence>
<dbReference type="STRING" id="1408157.A0A1J7JPP8"/>
<dbReference type="GO" id="GO:0033699">
    <property type="term" value="F:DNA 5'-adenosine monophosphate hydrolase activity"/>
    <property type="evidence" value="ECO:0007669"/>
    <property type="project" value="UniProtKB-EC"/>
</dbReference>
<dbReference type="InterPro" id="IPR036265">
    <property type="entry name" value="HIT-like_sf"/>
</dbReference>
<evidence type="ECO:0000256" key="10">
    <source>
        <dbReference type="ARBA" id="ARBA00023125"/>
    </source>
</evidence>
<evidence type="ECO:0000256" key="1">
    <source>
        <dbReference type="ARBA" id="ARBA00004123"/>
    </source>
</evidence>
<comment type="catalytic activity">
    <reaction evidence="15">
        <text>a 5'-end adenosine-5'-diphospho-5'-ribonucleoside-2'-deoxyribonucleotide-DNA + H2O = a 5'-end 5'-phospho-ribonucleoside-2'-deoxyribonucleotide-DNA + AMP + 2 H(+)</text>
        <dbReference type="Rhea" id="RHEA:52132"/>
        <dbReference type="Rhea" id="RHEA-COMP:13182"/>
        <dbReference type="Rhea" id="RHEA-COMP:13183"/>
        <dbReference type="ChEBI" id="CHEBI:15377"/>
        <dbReference type="ChEBI" id="CHEBI:15378"/>
        <dbReference type="ChEBI" id="CHEBI:136414"/>
        <dbReference type="ChEBI" id="CHEBI:136415"/>
        <dbReference type="ChEBI" id="CHEBI:456215"/>
        <dbReference type="EC" id="3.6.1.71"/>
    </reaction>
</comment>
<feature type="region of interest" description="Disordered" evidence="19">
    <location>
        <begin position="172"/>
        <end position="193"/>
    </location>
</feature>
<dbReference type="GO" id="GO:0000012">
    <property type="term" value="P:single strand break repair"/>
    <property type="evidence" value="ECO:0007669"/>
    <property type="project" value="TreeGrafter"/>
</dbReference>
<evidence type="ECO:0000256" key="18">
    <source>
        <dbReference type="ARBA" id="ARBA00076243"/>
    </source>
</evidence>
<feature type="region of interest" description="Disordered" evidence="19">
    <location>
        <begin position="1"/>
        <end position="71"/>
    </location>
</feature>
<dbReference type="PANTHER" id="PTHR12486">
    <property type="entry name" value="APRATAXIN-RELATED"/>
    <property type="match status" value="1"/>
</dbReference>
<dbReference type="Pfam" id="PF01230">
    <property type="entry name" value="HIT"/>
    <property type="match status" value="1"/>
</dbReference>
<evidence type="ECO:0000259" key="20">
    <source>
        <dbReference type="Pfam" id="PF01230"/>
    </source>
</evidence>
<evidence type="ECO:0000256" key="12">
    <source>
        <dbReference type="ARBA" id="ARBA00023242"/>
    </source>
</evidence>
<dbReference type="GO" id="GO:0003725">
    <property type="term" value="F:double-stranded RNA binding"/>
    <property type="evidence" value="ECO:0007669"/>
    <property type="project" value="TreeGrafter"/>
</dbReference>
<evidence type="ECO:0000256" key="19">
    <source>
        <dbReference type="SAM" id="MobiDB-lite"/>
    </source>
</evidence>
<dbReference type="SUPFAM" id="SSF54197">
    <property type="entry name" value="HIT-like"/>
    <property type="match status" value="1"/>
</dbReference>
<evidence type="ECO:0000256" key="16">
    <source>
        <dbReference type="ARBA" id="ARBA00059438"/>
    </source>
</evidence>
<dbReference type="InterPro" id="IPR011146">
    <property type="entry name" value="HIT-like"/>
</dbReference>
<accession>A0A1J7JPP8</accession>
<dbReference type="EC" id="3.6.1.72" evidence="3"/>
<proteinExistence type="predicted"/>
<keyword evidence="12" id="KW-0539">Nucleus</keyword>
<evidence type="ECO:0000256" key="11">
    <source>
        <dbReference type="ARBA" id="ARBA00023204"/>
    </source>
</evidence>
<evidence type="ECO:0000256" key="4">
    <source>
        <dbReference type="ARBA" id="ARBA00012496"/>
    </source>
</evidence>
<dbReference type="Pfam" id="PF16278">
    <property type="entry name" value="zf-C2HE"/>
    <property type="match status" value="1"/>
</dbReference>
<evidence type="ECO:0000256" key="9">
    <source>
        <dbReference type="ARBA" id="ARBA00022833"/>
    </source>
</evidence>
<dbReference type="FunFam" id="3.30.428.10:FF:000017">
    <property type="entry name" value="Aprataxin-like protein"/>
    <property type="match status" value="1"/>
</dbReference>
<dbReference type="EC" id="3.6.1.71" evidence="4"/>
<keyword evidence="5" id="KW-0963">Cytoplasm</keyword>
<dbReference type="FunCoup" id="A0A1J7JPP8">
    <property type="interactions" value="57"/>
</dbReference>
<dbReference type="GO" id="GO:0003697">
    <property type="term" value="F:single-stranded DNA binding"/>
    <property type="evidence" value="ECO:0007669"/>
    <property type="project" value="TreeGrafter"/>
</dbReference>
<evidence type="ECO:0000256" key="8">
    <source>
        <dbReference type="ARBA" id="ARBA00022801"/>
    </source>
</evidence>
<evidence type="ECO:0000256" key="6">
    <source>
        <dbReference type="ARBA" id="ARBA00022723"/>
    </source>
</evidence>
<dbReference type="GO" id="GO:1990165">
    <property type="term" value="F:single-strand break-containing DNA binding"/>
    <property type="evidence" value="ECO:0007669"/>
    <property type="project" value="TreeGrafter"/>
</dbReference>
<comment type="subcellular location">
    <subcellularLocation>
        <location evidence="2">Cytoplasm</location>
    </subcellularLocation>
    <subcellularLocation>
        <location evidence="1">Nucleus</location>
    </subcellularLocation>
</comment>
<name>A0A1J7JPP8_9PEZI</name>